<keyword evidence="2" id="KW-1185">Reference proteome</keyword>
<dbReference type="AlphaFoldDB" id="A0A5N5SP02"/>
<proteinExistence type="predicted"/>
<gene>
    <name evidence="1" type="ORF">Anas_06886</name>
</gene>
<feature type="non-terminal residue" evidence="1">
    <location>
        <position position="83"/>
    </location>
</feature>
<reference evidence="1 2" key="1">
    <citation type="journal article" date="2019" name="PLoS Biol.">
        <title>Sex chromosomes control vertical transmission of feminizing Wolbachia symbionts in an isopod.</title>
        <authorList>
            <person name="Becking T."/>
            <person name="Chebbi M.A."/>
            <person name="Giraud I."/>
            <person name="Moumen B."/>
            <person name="Laverre T."/>
            <person name="Caubet Y."/>
            <person name="Peccoud J."/>
            <person name="Gilbert C."/>
            <person name="Cordaux R."/>
        </authorList>
    </citation>
    <scope>NUCLEOTIDE SEQUENCE [LARGE SCALE GENOMIC DNA]</scope>
    <source>
        <strain evidence="1">ANa2</strain>
        <tissue evidence="1">Whole body excluding digestive tract and cuticle</tissue>
    </source>
</reference>
<dbReference type="EMBL" id="SEYY01022609">
    <property type="protein sequence ID" value="KAB7495438.1"/>
    <property type="molecule type" value="Genomic_DNA"/>
</dbReference>
<accession>A0A5N5SP02</accession>
<protein>
    <submittedName>
        <fullName evidence="1">Uncharacterized protein</fullName>
    </submittedName>
</protein>
<sequence>MESKSRNINTKMRKVTANIYKVEVGNETHSILETSQCITEDFLSEHQQSTFNLVLVDVSASMRVYSKPLVNYWNELISPLLPK</sequence>
<evidence type="ECO:0000313" key="1">
    <source>
        <dbReference type="EMBL" id="KAB7495438.1"/>
    </source>
</evidence>
<organism evidence="1 2">
    <name type="scientific">Armadillidium nasatum</name>
    <dbReference type="NCBI Taxonomy" id="96803"/>
    <lineage>
        <taxon>Eukaryota</taxon>
        <taxon>Metazoa</taxon>
        <taxon>Ecdysozoa</taxon>
        <taxon>Arthropoda</taxon>
        <taxon>Crustacea</taxon>
        <taxon>Multicrustacea</taxon>
        <taxon>Malacostraca</taxon>
        <taxon>Eumalacostraca</taxon>
        <taxon>Peracarida</taxon>
        <taxon>Isopoda</taxon>
        <taxon>Oniscidea</taxon>
        <taxon>Crinocheta</taxon>
        <taxon>Armadillidiidae</taxon>
        <taxon>Armadillidium</taxon>
    </lineage>
</organism>
<dbReference type="Proteomes" id="UP000326759">
    <property type="component" value="Unassembled WGS sequence"/>
</dbReference>
<evidence type="ECO:0000313" key="2">
    <source>
        <dbReference type="Proteomes" id="UP000326759"/>
    </source>
</evidence>
<comment type="caution">
    <text evidence="1">The sequence shown here is derived from an EMBL/GenBank/DDBJ whole genome shotgun (WGS) entry which is preliminary data.</text>
</comment>
<name>A0A5N5SP02_9CRUS</name>